<protein>
    <submittedName>
        <fullName evidence="1">Uncharacterized protein</fullName>
    </submittedName>
</protein>
<reference evidence="1 2" key="1">
    <citation type="journal article" date="2016" name="Proc. Natl. Acad. Sci. U.S.A.">
        <title>Lipid metabolic changes in an early divergent fungus govern the establishment of a mutualistic symbiosis with endobacteria.</title>
        <authorList>
            <person name="Lastovetsky O.A."/>
            <person name="Gaspar M.L."/>
            <person name="Mondo S.J."/>
            <person name="LaButti K.M."/>
            <person name="Sandor L."/>
            <person name="Grigoriev I.V."/>
            <person name="Henry S.A."/>
            <person name="Pawlowska T.E."/>
        </authorList>
    </citation>
    <scope>NUCLEOTIDE SEQUENCE [LARGE SCALE GENOMIC DNA]</scope>
    <source>
        <strain evidence="1 2">ATCC 11559</strain>
    </source>
</reference>
<evidence type="ECO:0000313" key="1">
    <source>
        <dbReference type="EMBL" id="ORE19758.1"/>
    </source>
</evidence>
<dbReference type="Proteomes" id="UP000242381">
    <property type="component" value="Unassembled WGS sequence"/>
</dbReference>
<gene>
    <name evidence="1" type="ORF">BCV71DRAFT_226096</name>
</gene>
<accession>A0A1X0S6H0</accession>
<proteinExistence type="predicted"/>
<organism evidence="1 2">
    <name type="scientific">Rhizopus microsporus</name>
    <dbReference type="NCBI Taxonomy" id="58291"/>
    <lineage>
        <taxon>Eukaryota</taxon>
        <taxon>Fungi</taxon>
        <taxon>Fungi incertae sedis</taxon>
        <taxon>Mucoromycota</taxon>
        <taxon>Mucoromycotina</taxon>
        <taxon>Mucoromycetes</taxon>
        <taxon>Mucorales</taxon>
        <taxon>Mucorineae</taxon>
        <taxon>Rhizopodaceae</taxon>
        <taxon>Rhizopus</taxon>
    </lineage>
</organism>
<dbReference type="AlphaFoldDB" id="A0A1X0S6H0"/>
<sequence length="64" mass="7228">MSDNDVIELGWLECEFFASEKSKWDGVLFKVGDKFCSTGLIEFSGGCNDRTPNCKNQHDVTKFC</sequence>
<dbReference type="EMBL" id="KV921304">
    <property type="protein sequence ID" value="ORE19758.1"/>
    <property type="molecule type" value="Genomic_DNA"/>
</dbReference>
<name>A0A1X0S6H0_RHIZD</name>
<evidence type="ECO:0000313" key="2">
    <source>
        <dbReference type="Proteomes" id="UP000242381"/>
    </source>
</evidence>